<dbReference type="HOGENOM" id="CLU_029061_3_1_1"/>
<name>F0WS98_9STRA</name>
<dbReference type="EMBL" id="FR824272">
    <property type="protein sequence ID" value="CCA24217.1"/>
    <property type="molecule type" value="Genomic_DNA"/>
</dbReference>
<dbReference type="Pfam" id="PF02666">
    <property type="entry name" value="PS_Dcarbxylase"/>
    <property type="match status" value="1"/>
</dbReference>
<accession>F0WS98</accession>
<dbReference type="GO" id="GO:0004609">
    <property type="term" value="F:phosphatidylserine decarboxylase activity"/>
    <property type="evidence" value="ECO:0007669"/>
    <property type="project" value="UniProtKB-EC"/>
</dbReference>
<evidence type="ECO:0000256" key="7">
    <source>
        <dbReference type="ARBA" id="ARBA00023209"/>
    </source>
</evidence>
<evidence type="ECO:0000256" key="3">
    <source>
        <dbReference type="ARBA" id="ARBA00012243"/>
    </source>
</evidence>
<comment type="pathway">
    <text evidence="11">Phospholipid metabolism; phosphatidylethanolamine biosynthesis.</text>
</comment>
<evidence type="ECO:0000256" key="10">
    <source>
        <dbReference type="ARBA" id="ARBA00023317"/>
    </source>
</evidence>
<proteinExistence type="predicted"/>
<dbReference type="NCBIfam" id="TIGR00163">
    <property type="entry name" value="PS_decarb"/>
    <property type="match status" value="1"/>
</dbReference>
<evidence type="ECO:0000256" key="1">
    <source>
        <dbReference type="ARBA" id="ARBA00001928"/>
    </source>
</evidence>
<keyword evidence="6" id="KW-0443">Lipid metabolism</keyword>
<dbReference type="InterPro" id="IPR003817">
    <property type="entry name" value="PS_Dcarbxylase"/>
</dbReference>
<evidence type="ECO:0000256" key="11">
    <source>
        <dbReference type="ARBA" id="ARBA00024326"/>
    </source>
</evidence>
<dbReference type="GO" id="GO:0005739">
    <property type="term" value="C:mitochondrion"/>
    <property type="evidence" value="ECO:0007669"/>
    <property type="project" value="TreeGrafter"/>
</dbReference>
<comment type="pathway">
    <text evidence="2">Lipid metabolism.</text>
</comment>
<evidence type="ECO:0000256" key="8">
    <source>
        <dbReference type="ARBA" id="ARBA00023239"/>
    </source>
</evidence>
<dbReference type="GO" id="GO:0006646">
    <property type="term" value="P:phosphatidylethanolamine biosynthetic process"/>
    <property type="evidence" value="ECO:0007669"/>
    <property type="project" value="UniProtKB-UniPathway"/>
</dbReference>
<dbReference type="PANTHER" id="PTHR10067">
    <property type="entry name" value="PHOSPHATIDYLSERINE DECARBOXYLASE"/>
    <property type="match status" value="1"/>
</dbReference>
<gene>
    <name evidence="12" type="ORF">ALNC14_103610</name>
    <name evidence="13" type="ORF">ALNC14_130830</name>
</gene>
<evidence type="ECO:0000256" key="9">
    <source>
        <dbReference type="ARBA" id="ARBA00023264"/>
    </source>
</evidence>
<dbReference type="EC" id="4.1.1.65" evidence="3"/>
<evidence type="ECO:0000313" key="12">
    <source>
        <dbReference type="EMBL" id="CCA24217.1"/>
    </source>
</evidence>
<evidence type="ECO:0000256" key="2">
    <source>
        <dbReference type="ARBA" id="ARBA00005189"/>
    </source>
</evidence>
<evidence type="ECO:0000313" key="13">
    <source>
        <dbReference type="EMBL" id="CCA26939.1"/>
    </source>
</evidence>
<keyword evidence="4" id="KW-0444">Lipid biosynthesis</keyword>
<dbReference type="PANTHER" id="PTHR10067:SF6">
    <property type="entry name" value="PHOSPHATIDYLSERINE DECARBOXYLASE PROENZYME, MITOCHONDRIAL"/>
    <property type="match status" value="1"/>
</dbReference>
<keyword evidence="5" id="KW-0210">Decarboxylase</keyword>
<keyword evidence="8" id="KW-0456">Lyase</keyword>
<sequence>MFGHATVEEKRVLTKRQVELIKMLPYRAISRLWGQVHDKELYPLDHYRNLGQFFSRPLKPGARLIVSDENHLASPVDAVVATFGRVSVTKGNHMLEQIKGVRCRMDEFLGTRDLNINPDAPLLSKISNTRLYHCVLYLAPGDYHRIHGSEDWTIFERRHFPGNLFSVNSVAARLIPGLFVENERVALLGSWKYGFFSMTAVGATNVGSIALCMEPDFKTNSKAHDEDFSRNIAQIRQYERPIRALRGQERALFKLGSTVVLIFEAPENFEFCVQEGQKVRLGSSIGHSTKPAN</sequence>
<dbReference type="AlphaFoldDB" id="F0WS98"/>
<dbReference type="UniPathway" id="UPA00558"/>
<evidence type="ECO:0000256" key="4">
    <source>
        <dbReference type="ARBA" id="ARBA00022516"/>
    </source>
</evidence>
<dbReference type="InterPro" id="IPR033177">
    <property type="entry name" value="PSD-B"/>
</dbReference>
<organism evidence="12">
    <name type="scientific">Albugo laibachii Nc14</name>
    <dbReference type="NCBI Taxonomy" id="890382"/>
    <lineage>
        <taxon>Eukaryota</taxon>
        <taxon>Sar</taxon>
        <taxon>Stramenopiles</taxon>
        <taxon>Oomycota</taxon>
        <taxon>Peronosporomycetes</taxon>
        <taxon>Albuginales</taxon>
        <taxon>Albuginaceae</taxon>
        <taxon>Albugo</taxon>
    </lineage>
</organism>
<keyword evidence="9" id="KW-1208">Phospholipid metabolism</keyword>
<evidence type="ECO:0000256" key="6">
    <source>
        <dbReference type="ARBA" id="ARBA00023098"/>
    </source>
</evidence>
<dbReference type="EMBL" id="FR824476">
    <property type="protein sequence ID" value="CCA26939.1"/>
    <property type="molecule type" value="Genomic_DNA"/>
</dbReference>
<protein>
    <recommendedName>
        <fullName evidence="3">phosphatidylserine decarboxylase</fullName>
        <ecNumber evidence="3">4.1.1.65</ecNumber>
    </recommendedName>
</protein>
<keyword evidence="10" id="KW-0670">Pyruvate</keyword>
<evidence type="ECO:0000256" key="5">
    <source>
        <dbReference type="ARBA" id="ARBA00022793"/>
    </source>
</evidence>
<comment type="cofactor">
    <cofactor evidence="1">
        <name>pyruvate</name>
        <dbReference type="ChEBI" id="CHEBI:15361"/>
    </cofactor>
</comment>
<reference evidence="12" key="2">
    <citation type="submission" date="2011-02" db="EMBL/GenBank/DDBJ databases">
        <authorList>
            <person name="MacLean D."/>
        </authorList>
    </citation>
    <scope>NUCLEOTIDE SEQUENCE</scope>
</reference>
<reference evidence="12" key="1">
    <citation type="journal article" date="2011" name="PLoS Biol.">
        <title>Gene gain and loss during evolution of obligate parasitism in the white rust pathogen of Arabidopsis thaliana.</title>
        <authorList>
            <person name="Kemen E."/>
            <person name="Gardiner A."/>
            <person name="Schultz-Larsen T."/>
            <person name="Kemen A.C."/>
            <person name="Balmuth A.L."/>
            <person name="Robert-Seilaniantz A."/>
            <person name="Bailey K."/>
            <person name="Holub E."/>
            <person name="Studholme D.J."/>
            <person name="Maclean D."/>
            <person name="Jones J.D."/>
        </authorList>
    </citation>
    <scope>NUCLEOTIDE SEQUENCE</scope>
</reference>
<keyword evidence="7" id="KW-0594">Phospholipid biosynthesis</keyword>